<proteinExistence type="predicted"/>
<feature type="compositionally biased region" description="Low complexity" evidence="16">
    <location>
        <begin position="392"/>
        <end position="403"/>
    </location>
</feature>
<evidence type="ECO:0000256" key="6">
    <source>
        <dbReference type="ARBA" id="ARBA00022603"/>
    </source>
</evidence>
<feature type="compositionally biased region" description="Basic and acidic residues" evidence="16">
    <location>
        <begin position="356"/>
        <end position="378"/>
    </location>
</feature>
<feature type="compositionally biased region" description="Basic residues" evidence="16">
    <location>
        <begin position="853"/>
        <end position="877"/>
    </location>
</feature>
<keyword evidence="7" id="KW-0808">Transferase</keyword>
<dbReference type="InterPro" id="IPR025790">
    <property type="entry name" value="Suv4-20_animal"/>
</dbReference>
<keyword evidence="5" id="KW-0678">Repressor</keyword>
<evidence type="ECO:0000256" key="8">
    <source>
        <dbReference type="ARBA" id="ARBA00022691"/>
    </source>
</evidence>
<feature type="compositionally biased region" description="Basic and acidic residues" evidence="16">
    <location>
        <begin position="435"/>
        <end position="444"/>
    </location>
</feature>
<evidence type="ECO:0000256" key="9">
    <source>
        <dbReference type="ARBA" id="ARBA00022853"/>
    </source>
</evidence>
<feature type="region of interest" description="Disordered" evidence="16">
    <location>
        <begin position="845"/>
        <end position="898"/>
    </location>
</feature>
<feature type="region of interest" description="Disordered" evidence="16">
    <location>
        <begin position="313"/>
        <end position="451"/>
    </location>
</feature>
<evidence type="ECO:0000256" key="5">
    <source>
        <dbReference type="ARBA" id="ARBA00022491"/>
    </source>
</evidence>
<dbReference type="PROSITE" id="PS51570">
    <property type="entry name" value="SAM_MT43_SUVAR420_2"/>
    <property type="match status" value="1"/>
</dbReference>
<evidence type="ECO:0000313" key="18">
    <source>
        <dbReference type="EMBL" id="KAK3856002.1"/>
    </source>
</evidence>
<dbReference type="Pfam" id="PF00856">
    <property type="entry name" value="SET"/>
    <property type="match status" value="1"/>
</dbReference>
<dbReference type="InterPro" id="IPR001214">
    <property type="entry name" value="SET_dom"/>
</dbReference>
<evidence type="ECO:0000256" key="14">
    <source>
        <dbReference type="ARBA" id="ARBA00052814"/>
    </source>
</evidence>
<feature type="compositionally biased region" description="Polar residues" evidence="16">
    <location>
        <begin position="611"/>
        <end position="626"/>
    </location>
</feature>
<dbReference type="Gene3D" id="2.170.270.10">
    <property type="entry name" value="SET domain"/>
    <property type="match status" value="1"/>
</dbReference>
<dbReference type="GO" id="GO:0140941">
    <property type="term" value="F:histone H4K20me methyltransferase activity"/>
    <property type="evidence" value="ECO:0007669"/>
    <property type="project" value="UniProtKB-EC"/>
</dbReference>
<evidence type="ECO:0000256" key="15">
    <source>
        <dbReference type="ARBA" id="ARBA00071597"/>
    </source>
</evidence>
<keyword evidence="12" id="KW-0539">Nucleus</keyword>
<dbReference type="InterPro" id="IPR046341">
    <property type="entry name" value="SET_dom_sf"/>
</dbReference>
<dbReference type="FunFam" id="1.10.10.1700:FF:000001">
    <property type="entry name" value="Histone-lysine N-methyltransferase"/>
    <property type="match status" value="1"/>
</dbReference>
<feature type="compositionally biased region" description="Polar residues" evidence="16">
    <location>
        <begin position="765"/>
        <end position="776"/>
    </location>
</feature>
<dbReference type="PANTHER" id="PTHR12977:SF4">
    <property type="entry name" value="HISTONE-LYSINE N-METHYLTRANSFERASE KMT5B"/>
    <property type="match status" value="1"/>
</dbReference>
<dbReference type="GO" id="GO:0005694">
    <property type="term" value="C:chromosome"/>
    <property type="evidence" value="ECO:0007669"/>
    <property type="project" value="UniProtKB-SubCell"/>
</dbReference>
<dbReference type="EC" id="2.1.1.362" evidence="3"/>
<feature type="region of interest" description="Disordered" evidence="16">
    <location>
        <begin position="607"/>
        <end position="641"/>
    </location>
</feature>
<dbReference type="SUPFAM" id="SSF82199">
    <property type="entry name" value="SET domain"/>
    <property type="match status" value="1"/>
</dbReference>
<evidence type="ECO:0000256" key="10">
    <source>
        <dbReference type="ARBA" id="ARBA00023015"/>
    </source>
</evidence>
<evidence type="ECO:0000256" key="3">
    <source>
        <dbReference type="ARBA" id="ARBA00012188"/>
    </source>
</evidence>
<name>A0AAE1EKV3_PETCI</name>
<comment type="caution">
    <text evidence="18">The sequence shown here is derived from an EMBL/GenBank/DDBJ whole genome shotgun (WGS) entry which is preliminary data.</text>
</comment>
<gene>
    <name evidence="18" type="ORF">Pcinc_037632</name>
</gene>
<dbReference type="Proteomes" id="UP001286313">
    <property type="component" value="Unassembled WGS sequence"/>
</dbReference>
<feature type="domain" description="SET" evidence="17">
    <location>
        <begin position="151"/>
        <end position="263"/>
    </location>
</feature>
<reference evidence="18" key="1">
    <citation type="submission" date="2023-10" db="EMBL/GenBank/DDBJ databases">
        <title>Genome assemblies of two species of porcelain crab, Petrolisthes cinctipes and Petrolisthes manimaculis (Anomura: Porcellanidae).</title>
        <authorList>
            <person name="Angst P."/>
        </authorList>
    </citation>
    <scope>NUCLEOTIDE SEQUENCE</scope>
    <source>
        <strain evidence="18">PB745_01</strain>
        <tissue evidence="18">Gill</tissue>
    </source>
</reference>
<sequence length="922" mass="103561">MCGISWWCKGSHIYTKRTLRDWWCMVTMVVAQGSRLMRGGGLAPTGCGMTPKELSDYDDLATALILDQYLGFVTHKMNVRYRPLRGSKDDLRTIVEDFIKHQDYEKAFRQLISGDWMPWSYFIKNKALHGVFKEHVFRYLRVFDKDSGFVVKPCYRYTMEGCVGAKICATKKWYKNEQIGSLVGCIAELSELEEGQLLHPGKNDFSVMYSCRKNCAQLWLGPAAFINHDCRANCKLTATGRGTACVKVLRDIEEGEEITCFYGEDFFGDNNSYCECVTCERRKTGAFADKKNDGDGEKGYRLRETDLRLRISRQRMRNQKSAGEEVLSKGKSESVVSLKVDESDHKLKIDNTSTKVNDDVRRELRTRGGSRDSEKSDSSPDNGNTQEHIKRSSSQSLPHLSSLFPKAKNRRTSSDSAQENIDITNGDCQNSVKPLETEKFEKNRTTKGRPQTRSCVVALPDSISEEKVAIDLNPGKEHENIGHMNSKAIPLRSRRRQLGNAMKDVGNTRILRGQNDTEDHDIKAPTSLFTDIDTEESEPQSATGSVNLLPVNEEAARVSGNDSPTRMSLPKANIEMSPRELAVRETTPSSNCFVDLSRVNLSEHVQPDVMSETSQNCSPRNSSVTGRQPLRRLRRPPGEKCDNSSLGYISVGNNCTSNIINNNTDKLSEQSLPTSLIPQQSSSVKDEVDSLMPHSKRAKHPRCKQTALKDISSTVVSQSVSNALETGSPNLSTAKDVYEFEEDDDSTSPGTLRVSKIGGGRWGRTVTNESRASPQCESPPHPLVAFTPSPSPTKNGRCGVKLRLRMKRSPVLDEVIEVGSHLSDSGVPYEPEYEVLTVEGITSQDYQSDTNNHHHHHHHHHHHRRHRKKHHREHRRRSDSSESESTDGDITANPRPTMKRLRLILGNETHTITIPDTHLDKK</sequence>
<keyword evidence="10" id="KW-0805">Transcription regulation</keyword>
<feature type="region of interest" description="Disordered" evidence="16">
    <location>
        <begin position="756"/>
        <end position="796"/>
    </location>
</feature>
<keyword evidence="6" id="KW-0489">Methyltransferase</keyword>
<evidence type="ECO:0000256" key="1">
    <source>
        <dbReference type="ARBA" id="ARBA00004123"/>
    </source>
</evidence>
<dbReference type="FunFam" id="2.170.270.10:FF:000006">
    <property type="entry name" value="Histone-lysine N-methyltransferase"/>
    <property type="match status" value="1"/>
</dbReference>
<feature type="compositionally biased region" description="Basic and acidic residues" evidence="16">
    <location>
        <begin position="322"/>
        <end position="332"/>
    </location>
</feature>
<dbReference type="GO" id="GO:0032259">
    <property type="term" value="P:methylation"/>
    <property type="evidence" value="ECO:0007669"/>
    <property type="project" value="UniProtKB-KW"/>
</dbReference>
<evidence type="ECO:0000256" key="11">
    <source>
        <dbReference type="ARBA" id="ARBA00023163"/>
    </source>
</evidence>
<evidence type="ECO:0000256" key="13">
    <source>
        <dbReference type="ARBA" id="ARBA00051837"/>
    </source>
</evidence>
<dbReference type="InterPro" id="IPR039977">
    <property type="entry name" value="Suv4-20/Set9"/>
</dbReference>
<keyword evidence="8" id="KW-0949">S-adenosyl-L-methionine</keyword>
<evidence type="ECO:0000256" key="7">
    <source>
        <dbReference type="ARBA" id="ARBA00022679"/>
    </source>
</evidence>
<evidence type="ECO:0000259" key="17">
    <source>
        <dbReference type="PROSITE" id="PS50280"/>
    </source>
</evidence>
<comment type="subcellular location">
    <subcellularLocation>
        <location evidence="2">Chromosome</location>
    </subcellularLocation>
    <subcellularLocation>
        <location evidence="1">Nucleus</location>
    </subcellularLocation>
</comment>
<dbReference type="EMBL" id="JAWQEG010006015">
    <property type="protein sequence ID" value="KAK3856002.1"/>
    <property type="molecule type" value="Genomic_DNA"/>
</dbReference>
<feature type="compositionally biased region" description="Basic and acidic residues" evidence="16">
    <location>
        <begin position="339"/>
        <end position="349"/>
    </location>
</feature>
<dbReference type="CDD" id="cd19186">
    <property type="entry name" value="SET_Suv4-20"/>
    <property type="match status" value="1"/>
</dbReference>
<evidence type="ECO:0000256" key="2">
    <source>
        <dbReference type="ARBA" id="ARBA00004286"/>
    </source>
</evidence>
<keyword evidence="11" id="KW-0804">Transcription</keyword>
<keyword evidence="19" id="KW-1185">Reference proteome</keyword>
<organism evidence="18 19">
    <name type="scientific">Petrolisthes cinctipes</name>
    <name type="common">Flat porcelain crab</name>
    <dbReference type="NCBI Taxonomy" id="88211"/>
    <lineage>
        <taxon>Eukaryota</taxon>
        <taxon>Metazoa</taxon>
        <taxon>Ecdysozoa</taxon>
        <taxon>Arthropoda</taxon>
        <taxon>Crustacea</taxon>
        <taxon>Multicrustacea</taxon>
        <taxon>Malacostraca</taxon>
        <taxon>Eumalacostraca</taxon>
        <taxon>Eucarida</taxon>
        <taxon>Decapoda</taxon>
        <taxon>Pleocyemata</taxon>
        <taxon>Anomura</taxon>
        <taxon>Galatheoidea</taxon>
        <taxon>Porcellanidae</taxon>
        <taxon>Petrolisthes</taxon>
    </lineage>
</organism>
<comment type="catalytic activity">
    <reaction evidence="14">
        <text>N(6),N(6)-dimethyl-L-lysyl(20)-[histone H4] + S-adenosyl-L-methionine = N(6),N(6),N(6)-trimethyl-L-lysyl(20)-[histone H4] + S-adenosyl-L-homocysteine + H(+)</text>
        <dbReference type="Rhea" id="RHEA:61992"/>
        <dbReference type="Rhea" id="RHEA-COMP:15556"/>
        <dbReference type="Rhea" id="RHEA-COMP:15998"/>
        <dbReference type="ChEBI" id="CHEBI:15378"/>
        <dbReference type="ChEBI" id="CHEBI:57856"/>
        <dbReference type="ChEBI" id="CHEBI:59789"/>
        <dbReference type="ChEBI" id="CHEBI:61961"/>
        <dbReference type="ChEBI" id="CHEBI:61976"/>
    </reaction>
</comment>
<dbReference type="GO" id="GO:0005634">
    <property type="term" value="C:nucleus"/>
    <property type="evidence" value="ECO:0007669"/>
    <property type="project" value="UniProtKB-SubCell"/>
</dbReference>
<keyword evidence="9" id="KW-0156">Chromatin regulator</keyword>
<dbReference type="PROSITE" id="PS50280">
    <property type="entry name" value="SET"/>
    <property type="match status" value="1"/>
</dbReference>
<evidence type="ECO:0000313" key="19">
    <source>
        <dbReference type="Proteomes" id="UP001286313"/>
    </source>
</evidence>
<dbReference type="Gene3D" id="1.10.10.1700">
    <property type="entry name" value="Histone-lysine N-methyltransferase"/>
    <property type="match status" value="1"/>
</dbReference>
<dbReference type="SMART" id="SM00317">
    <property type="entry name" value="SET"/>
    <property type="match status" value="1"/>
</dbReference>
<dbReference type="PANTHER" id="PTHR12977">
    <property type="entry name" value="SUPPRESSOR OF VARIEGATION 4-20-RELATED"/>
    <property type="match status" value="1"/>
</dbReference>
<keyword evidence="4" id="KW-0158">Chromosome</keyword>
<evidence type="ECO:0000256" key="4">
    <source>
        <dbReference type="ARBA" id="ARBA00022454"/>
    </source>
</evidence>
<accession>A0AAE1EKV3</accession>
<dbReference type="InterPro" id="IPR044426">
    <property type="entry name" value="Suv4-20_SET"/>
</dbReference>
<dbReference type="InterPro" id="IPR041938">
    <property type="entry name" value="Hist-Lys_N-MTase_N"/>
</dbReference>
<feature type="compositionally biased region" description="Polar residues" evidence="16">
    <location>
        <begin position="414"/>
        <end position="432"/>
    </location>
</feature>
<evidence type="ECO:0000256" key="16">
    <source>
        <dbReference type="SAM" id="MobiDB-lite"/>
    </source>
</evidence>
<evidence type="ECO:0000256" key="12">
    <source>
        <dbReference type="ARBA" id="ARBA00023242"/>
    </source>
</evidence>
<comment type="catalytic activity">
    <reaction evidence="13">
        <text>N(6)-methyl-L-lysyl(20)-[histone H4] + S-adenosyl-L-methionine = N(6),N(6)-dimethyl-L-lysyl(20)-[histone H4] + S-adenosyl-L-homocysteine + H(+)</text>
        <dbReference type="Rhea" id="RHEA:60348"/>
        <dbReference type="Rhea" id="RHEA-COMP:15555"/>
        <dbReference type="Rhea" id="RHEA-COMP:15556"/>
        <dbReference type="ChEBI" id="CHEBI:15378"/>
        <dbReference type="ChEBI" id="CHEBI:57856"/>
        <dbReference type="ChEBI" id="CHEBI:59789"/>
        <dbReference type="ChEBI" id="CHEBI:61929"/>
        <dbReference type="ChEBI" id="CHEBI:61976"/>
        <dbReference type="EC" id="2.1.1.362"/>
    </reaction>
</comment>
<dbReference type="AlphaFoldDB" id="A0AAE1EKV3"/>
<protein>
    <recommendedName>
        <fullName evidence="15">Histone-lysine N-methyltransferase Suv4-20</fullName>
        <ecNumber evidence="3">2.1.1.362</ecNumber>
    </recommendedName>
</protein>